<dbReference type="InterPro" id="IPR029055">
    <property type="entry name" value="Ntn_hydrolases_N"/>
</dbReference>
<keyword evidence="3" id="KW-1185">Reference proteome</keyword>
<dbReference type="Pfam" id="PF03417">
    <property type="entry name" value="AAT"/>
    <property type="match status" value="1"/>
</dbReference>
<dbReference type="SUPFAM" id="SSF56235">
    <property type="entry name" value="N-terminal nucleophile aminohydrolases (Ntn hydrolases)"/>
    <property type="match status" value="1"/>
</dbReference>
<dbReference type="InterPro" id="IPR005079">
    <property type="entry name" value="Peptidase_C45_hydrolase"/>
</dbReference>
<protein>
    <submittedName>
        <fullName evidence="2">Penicillin acylase</fullName>
    </submittedName>
</protein>
<dbReference type="AlphaFoldDB" id="A0A8J6TZU6"/>
<evidence type="ECO:0000313" key="3">
    <source>
        <dbReference type="Proteomes" id="UP000652681"/>
    </source>
</evidence>
<proteinExistence type="predicted"/>
<evidence type="ECO:0000259" key="1">
    <source>
        <dbReference type="Pfam" id="PF03417"/>
    </source>
</evidence>
<sequence length="274" mass="30661">MSRMNYILPLLFITLFSVQTFACSIIYYVDSKTGHIYFVNNEDYWYDVKPYIQIVPASHNELGRIWYGWKNFGQGGVNEKGLVIDGATTPEQNIPEGYSSSPTGNLTDELLANCSTVNEAVLYLEEQKVALKNAHIVLGDRTGSAVIIEWVNGRQQLVPIQNNRLVATNFNLSDTNQMETCWRYPLIQEGLDQLDAANPTETIDLKAVGNVLGKVVQLPQPDATGKIGGTLYTTFIDLTEMKLVLVYQLDNSKVHKLDILAELETGKKRKIKLG</sequence>
<dbReference type="Proteomes" id="UP000652681">
    <property type="component" value="Unassembled WGS sequence"/>
</dbReference>
<dbReference type="EMBL" id="JACVEL010000005">
    <property type="protein sequence ID" value="MBC9812608.1"/>
    <property type="molecule type" value="Genomic_DNA"/>
</dbReference>
<feature type="domain" description="Peptidase C45 hydrolase" evidence="1">
    <location>
        <begin position="34"/>
        <end position="243"/>
    </location>
</feature>
<comment type="caution">
    <text evidence="2">The sequence shown here is derived from an EMBL/GenBank/DDBJ whole genome shotgun (WGS) entry which is preliminary data.</text>
</comment>
<name>A0A8J6TZU6_9FLAO</name>
<gene>
    <name evidence="2" type="ORF">H9Y05_09010</name>
</gene>
<reference evidence="2" key="1">
    <citation type="submission" date="2020-09" db="EMBL/GenBank/DDBJ databases">
        <title>Taishania pollutisoli gen. nov., sp. nov., Isolated from Tetrabromobisphenol A-Contaminated Soil.</title>
        <authorList>
            <person name="Chen Q."/>
        </authorList>
    </citation>
    <scope>NUCLEOTIDE SEQUENCE</scope>
    <source>
        <strain evidence="2">CZZ-1</strain>
    </source>
</reference>
<dbReference type="Gene3D" id="3.60.60.10">
    <property type="entry name" value="Penicillin V Acylase, Chain A"/>
    <property type="match status" value="1"/>
</dbReference>
<accession>A0A8J6TZU6</accession>
<organism evidence="2 3">
    <name type="scientific">Taishania pollutisoli</name>
    <dbReference type="NCBI Taxonomy" id="2766479"/>
    <lineage>
        <taxon>Bacteria</taxon>
        <taxon>Pseudomonadati</taxon>
        <taxon>Bacteroidota</taxon>
        <taxon>Flavobacteriia</taxon>
        <taxon>Flavobacteriales</taxon>
        <taxon>Crocinitomicaceae</taxon>
        <taxon>Taishania</taxon>
    </lineage>
</organism>
<evidence type="ECO:0000313" key="2">
    <source>
        <dbReference type="EMBL" id="MBC9812608.1"/>
    </source>
</evidence>